<keyword evidence="1" id="KW-1133">Transmembrane helix</keyword>
<dbReference type="AlphaFoldDB" id="A0AAV4UIG9"/>
<protein>
    <submittedName>
        <fullName evidence="2">Uncharacterized protein</fullName>
    </submittedName>
</protein>
<proteinExistence type="predicted"/>
<evidence type="ECO:0000256" key="1">
    <source>
        <dbReference type="SAM" id="Phobius"/>
    </source>
</evidence>
<evidence type="ECO:0000313" key="2">
    <source>
        <dbReference type="EMBL" id="GIY57632.1"/>
    </source>
</evidence>
<keyword evidence="1" id="KW-0472">Membrane</keyword>
<dbReference type="Proteomes" id="UP001054945">
    <property type="component" value="Unassembled WGS sequence"/>
</dbReference>
<dbReference type="EMBL" id="BPLR01012936">
    <property type="protein sequence ID" value="GIY57632.1"/>
    <property type="molecule type" value="Genomic_DNA"/>
</dbReference>
<sequence length="108" mass="12452">MLCCHGNARDEFALPVPHITSDTNFWRDYATKVKERLGFHLLATSVPALQVKSMTIMTTCIVCHIENYYYVIGFYVMTVALFYMVVSFFHFLSPVSDVFPISGFPERR</sequence>
<accession>A0AAV4UIG9</accession>
<organism evidence="2 3">
    <name type="scientific">Caerostris extrusa</name>
    <name type="common">Bark spider</name>
    <name type="synonym">Caerostris bankana</name>
    <dbReference type="NCBI Taxonomy" id="172846"/>
    <lineage>
        <taxon>Eukaryota</taxon>
        <taxon>Metazoa</taxon>
        <taxon>Ecdysozoa</taxon>
        <taxon>Arthropoda</taxon>
        <taxon>Chelicerata</taxon>
        <taxon>Arachnida</taxon>
        <taxon>Araneae</taxon>
        <taxon>Araneomorphae</taxon>
        <taxon>Entelegynae</taxon>
        <taxon>Araneoidea</taxon>
        <taxon>Araneidae</taxon>
        <taxon>Caerostris</taxon>
    </lineage>
</organism>
<reference evidence="2 3" key="1">
    <citation type="submission" date="2021-06" db="EMBL/GenBank/DDBJ databases">
        <title>Caerostris extrusa draft genome.</title>
        <authorList>
            <person name="Kono N."/>
            <person name="Arakawa K."/>
        </authorList>
    </citation>
    <scope>NUCLEOTIDE SEQUENCE [LARGE SCALE GENOMIC DNA]</scope>
</reference>
<keyword evidence="3" id="KW-1185">Reference proteome</keyword>
<gene>
    <name evidence="2" type="ORF">CEXT_60791</name>
</gene>
<feature type="transmembrane region" description="Helical" evidence="1">
    <location>
        <begin position="68"/>
        <end position="92"/>
    </location>
</feature>
<keyword evidence="1" id="KW-0812">Transmembrane</keyword>
<evidence type="ECO:0000313" key="3">
    <source>
        <dbReference type="Proteomes" id="UP001054945"/>
    </source>
</evidence>
<name>A0AAV4UIG9_CAEEX</name>
<comment type="caution">
    <text evidence="2">The sequence shown here is derived from an EMBL/GenBank/DDBJ whole genome shotgun (WGS) entry which is preliminary data.</text>
</comment>